<proteinExistence type="predicted"/>
<evidence type="ECO:0000313" key="2">
    <source>
        <dbReference type="Proteomes" id="UP001195483"/>
    </source>
</evidence>
<name>A0AAE0W9V7_9BIVA</name>
<accession>A0AAE0W9V7</accession>
<comment type="caution">
    <text evidence="1">The sequence shown here is derived from an EMBL/GenBank/DDBJ whole genome shotgun (WGS) entry which is preliminary data.</text>
</comment>
<evidence type="ECO:0000313" key="1">
    <source>
        <dbReference type="EMBL" id="KAK3606404.1"/>
    </source>
</evidence>
<reference evidence="1" key="3">
    <citation type="submission" date="2023-05" db="EMBL/GenBank/DDBJ databases">
        <authorList>
            <person name="Smith C.H."/>
        </authorList>
    </citation>
    <scope>NUCLEOTIDE SEQUENCE</scope>
    <source>
        <strain evidence="1">CHS0354</strain>
        <tissue evidence="1">Mantle</tissue>
    </source>
</reference>
<dbReference type="EMBL" id="JAEAOA010002352">
    <property type="protein sequence ID" value="KAK3606404.1"/>
    <property type="molecule type" value="Genomic_DNA"/>
</dbReference>
<reference evidence="1" key="2">
    <citation type="journal article" date="2021" name="Genome Biol. Evol.">
        <title>Developing a high-quality reference genome for a parasitic bivalve with doubly uniparental inheritance (Bivalvia: Unionida).</title>
        <authorList>
            <person name="Smith C.H."/>
        </authorList>
    </citation>
    <scope>NUCLEOTIDE SEQUENCE</scope>
    <source>
        <strain evidence="1">CHS0354</strain>
        <tissue evidence="1">Mantle</tissue>
    </source>
</reference>
<reference evidence="1" key="1">
    <citation type="journal article" date="2021" name="Genome Biol. Evol.">
        <title>A High-Quality Reference Genome for a Parasitic Bivalve with Doubly Uniparental Inheritance (Bivalvia: Unionida).</title>
        <authorList>
            <person name="Smith C.H."/>
        </authorList>
    </citation>
    <scope>NUCLEOTIDE SEQUENCE</scope>
    <source>
        <strain evidence="1">CHS0354</strain>
    </source>
</reference>
<keyword evidence="2" id="KW-1185">Reference proteome</keyword>
<dbReference type="Proteomes" id="UP001195483">
    <property type="component" value="Unassembled WGS sequence"/>
</dbReference>
<protein>
    <submittedName>
        <fullName evidence="1">Uncharacterized protein</fullName>
    </submittedName>
</protein>
<gene>
    <name evidence="1" type="ORF">CHS0354_042054</name>
</gene>
<organism evidence="1 2">
    <name type="scientific">Potamilus streckersoni</name>
    <dbReference type="NCBI Taxonomy" id="2493646"/>
    <lineage>
        <taxon>Eukaryota</taxon>
        <taxon>Metazoa</taxon>
        <taxon>Spiralia</taxon>
        <taxon>Lophotrochozoa</taxon>
        <taxon>Mollusca</taxon>
        <taxon>Bivalvia</taxon>
        <taxon>Autobranchia</taxon>
        <taxon>Heteroconchia</taxon>
        <taxon>Palaeoheterodonta</taxon>
        <taxon>Unionida</taxon>
        <taxon>Unionoidea</taxon>
        <taxon>Unionidae</taxon>
        <taxon>Ambleminae</taxon>
        <taxon>Lampsilini</taxon>
        <taxon>Potamilus</taxon>
    </lineage>
</organism>
<sequence>MAAYRRKRHIDNTARFKNAIRCKKDGYSSRGTTETPVSDLIIYCDQAVPSKGATGKPIGSGLSLIKSIADSGRESGKNCINMSLLLQIRCREV</sequence>
<dbReference type="AlphaFoldDB" id="A0AAE0W9V7"/>